<dbReference type="Gene3D" id="3.90.550.50">
    <property type="match status" value="1"/>
</dbReference>
<keyword evidence="2" id="KW-1185">Reference proteome</keyword>
<dbReference type="OrthoDB" id="414175at2759"/>
<name>A0A8K0TPQ1_9PEZI</name>
<evidence type="ECO:0000313" key="1">
    <source>
        <dbReference type="EMBL" id="KAH7369461.1"/>
    </source>
</evidence>
<accession>A0A8K0TPQ1</accession>
<dbReference type="EMBL" id="JAGPXD010000002">
    <property type="protein sequence ID" value="KAH7369461.1"/>
    <property type="molecule type" value="Genomic_DNA"/>
</dbReference>
<proteinExistence type="predicted"/>
<gene>
    <name evidence="1" type="ORF">B0T11DRAFT_73721</name>
</gene>
<evidence type="ECO:0000313" key="2">
    <source>
        <dbReference type="Proteomes" id="UP000813385"/>
    </source>
</evidence>
<dbReference type="InterPro" id="IPR006740">
    <property type="entry name" value="DUF604"/>
</dbReference>
<dbReference type="AlphaFoldDB" id="A0A8K0TPQ1"/>
<dbReference type="Pfam" id="PF04646">
    <property type="entry name" value="DUF604"/>
    <property type="match status" value="1"/>
</dbReference>
<dbReference type="Proteomes" id="UP000813385">
    <property type="component" value="Unassembled WGS sequence"/>
</dbReference>
<dbReference type="PANTHER" id="PTHR10811">
    <property type="entry name" value="FRINGE-RELATED"/>
    <property type="match status" value="1"/>
</dbReference>
<comment type="caution">
    <text evidence="1">The sequence shown here is derived from an EMBL/GenBank/DDBJ whole genome shotgun (WGS) entry which is preliminary data.</text>
</comment>
<sequence length="505" mass="56124">MAIKLKKFLQGRASRTLATAFTIAALLFLTFGRLEDGPSMTPDLATPPPPVADTLNTQQGELARPVKPAKCATSPLKHLAKPDLELTDSVLYSRRCIKPVASSSVERNVVANISDTFFKTRTELDLTSCEPVQLDNCDPVPLHVHDAYPQRTHPHIVFGVSTSFERFKESVGPFAFWLAGSESKFIGVVSDHDKHPEFSVLEGIFRDAGIDAKFVKPTHPELSVSQSHFTMIRDMVAESGPETQWFGLLDDDTFFPSLFRLSDALSRFDHTKHAYVGALSEDFRAVRGFGYMAFGGAGIFLSAALARDLEPLIETCLREARHMEGDGLIRDCTYHHSKAKLTMLPGLQQMDISKDASGFYEGGTDPISVHHWKSWYQAPVTKMSTAVRVCGDCFLQRWRFGDDTVFTNGYSIAVYPDGTKHLDLSTMESTWNPGDGAYDYSIGPLRTKVSPTQKKQYKLADAEFLDDGRLRQIYVYKSHAPETGDEVVELIWEPSKAGVLPNMPS</sequence>
<organism evidence="1 2">
    <name type="scientific">Plectosphaerella cucumerina</name>
    <dbReference type="NCBI Taxonomy" id="40658"/>
    <lineage>
        <taxon>Eukaryota</taxon>
        <taxon>Fungi</taxon>
        <taxon>Dikarya</taxon>
        <taxon>Ascomycota</taxon>
        <taxon>Pezizomycotina</taxon>
        <taxon>Sordariomycetes</taxon>
        <taxon>Hypocreomycetidae</taxon>
        <taxon>Glomerellales</taxon>
        <taxon>Plectosphaerellaceae</taxon>
        <taxon>Plectosphaerella</taxon>
    </lineage>
</organism>
<evidence type="ECO:0008006" key="3">
    <source>
        <dbReference type="Google" id="ProtNLM"/>
    </source>
</evidence>
<protein>
    <recommendedName>
        <fullName evidence="3">Glycosyltransferase family 31 protein</fullName>
    </recommendedName>
</protein>
<reference evidence="1" key="1">
    <citation type="journal article" date="2021" name="Nat. Commun.">
        <title>Genetic determinants of endophytism in the Arabidopsis root mycobiome.</title>
        <authorList>
            <person name="Mesny F."/>
            <person name="Miyauchi S."/>
            <person name="Thiergart T."/>
            <person name="Pickel B."/>
            <person name="Atanasova L."/>
            <person name="Karlsson M."/>
            <person name="Huettel B."/>
            <person name="Barry K.W."/>
            <person name="Haridas S."/>
            <person name="Chen C."/>
            <person name="Bauer D."/>
            <person name="Andreopoulos W."/>
            <person name="Pangilinan J."/>
            <person name="LaButti K."/>
            <person name="Riley R."/>
            <person name="Lipzen A."/>
            <person name="Clum A."/>
            <person name="Drula E."/>
            <person name="Henrissat B."/>
            <person name="Kohler A."/>
            <person name="Grigoriev I.V."/>
            <person name="Martin F.M."/>
            <person name="Hacquard S."/>
        </authorList>
    </citation>
    <scope>NUCLEOTIDE SEQUENCE</scope>
    <source>
        <strain evidence="1">MPI-CAGE-AT-0016</strain>
    </source>
</reference>